<name>A0A423SLS4_PENVA</name>
<dbReference type="OrthoDB" id="365077at2759"/>
<dbReference type="PANTHER" id="PTHR11106">
    <property type="entry name" value="GANGLIOSIDE INDUCED DIFFERENTIATION ASSOCIATED PROTEIN 2-RELATED"/>
    <property type="match status" value="1"/>
</dbReference>
<dbReference type="AlphaFoldDB" id="A0A423SLS4"/>
<dbReference type="EMBL" id="QCYY01003125">
    <property type="protein sequence ID" value="ROT65186.1"/>
    <property type="molecule type" value="Genomic_DNA"/>
</dbReference>
<keyword evidence="3" id="KW-1185">Reference proteome</keyword>
<dbReference type="Proteomes" id="UP000283509">
    <property type="component" value="Unassembled WGS sequence"/>
</dbReference>
<evidence type="ECO:0000313" key="3">
    <source>
        <dbReference type="Proteomes" id="UP000283509"/>
    </source>
</evidence>
<dbReference type="SMART" id="SM00506">
    <property type="entry name" value="A1pp"/>
    <property type="match status" value="1"/>
</dbReference>
<reference evidence="2 3" key="2">
    <citation type="submission" date="2019-01" db="EMBL/GenBank/DDBJ databases">
        <title>The decoding of complex shrimp genome reveals the adaptation for benthos swimmer, frequently molting mechanism and breeding impact on genome.</title>
        <authorList>
            <person name="Sun Y."/>
            <person name="Gao Y."/>
            <person name="Yu Y."/>
        </authorList>
    </citation>
    <scope>NUCLEOTIDE SEQUENCE [LARGE SCALE GENOMIC DNA]</scope>
    <source>
        <tissue evidence="2">Muscle</tissue>
    </source>
</reference>
<reference evidence="2 3" key="1">
    <citation type="submission" date="2018-04" db="EMBL/GenBank/DDBJ databases">
        <authorList>
            <person name="Zhang X."/>
            <person name="Yuan J."/>
            <person name="Li F."/>
            <person name="Xiang J."/>
        </authorList>
    </citation>
    <scope>NUCLEOTIDE SEQUENCE [LARGE SCALE GENOMIC DNA]</scope>
    <source>
        <tissue evidence="2">Muscle</tissue>
    </source>
</reference>
<accession>A0A423SLS4</accession>
<protein>
    <submittedName>
        <fullName evidence="2">GDAP2-like protein</fullName>
    </submittedName>
</protein>
<comment type="caution">
    <text evidence="2">The sequence shown here is derived from an EMBL/GenBank/DDBJ whole genome shotgun (WGS) entry which is preliminary data.</text>
</comment>
<gene>
    <name evidence="2" type="ORF">C7M84_016861</name>
</gene>
<dbReference type="STRING" id="6689.A0A423SLS4"/>
<dbReference type="PANTHER" id="PTHR11106:SF72">
    <property type="entry name" value="GANGLIOSIDE-INDUCED DIFFERENTIATION-ASSOCIATED PROTEIN 2"/>
    <property type="match status" value="1"/>
</dbReference>
<dbReference type="SUPFAM" id="SSF52949">
    <property type="entry name" value="Macro domain-like"/>
    <property type="match status" value="1"/>
</dbReference>
<proteinExistence type="predicted"/>
<dbReference type="Pfam" id="PF01661">
    <property type="entry name" value="Macro"/>
    <property type="match status" value="1"/>
</dbReference>
<dbReference type="PROSITE" id="PS51154">
    <property type="entry name" value="MACRO"/>
    <property type="match status" value="1"/>
</dbReference>
<dbReference type="CDD" id="cd02905">
    <property type="entry name" value="Macro_GDAP2-like"/>
    <property type="match status" value="1"/>
</dbReference>
<evidence type="ECO:0000259" key="1">
    <source>
        <dbReference type="PROSITE" id="PS51154"/>
    </source>
</evidence>
<dbReference type="InterPro" id="IPR002589">
    <property type="entry name" value="Macro_dom"/>
</dbReference>
<dbReference type="InterPro" id="IPR043472">
    <property type="entry name" value="Macro_dom-like"/>
</dbReference>
<evidence type="ECO:0000313" key="2">
    <source>
        <dbReference type="EMBL" id="ROT65186.1"/>
    </source>
</evidence>
<sequence length="289" mass="32880">MEPLGVKPQVVDVWSLPTWAVSEPGTPPLLPPQPTPNHAMPPFRISKSLNNKICLWNGDITCLNVEAIVHSTNESLNERSATSERLLYKAGSGLKYELAHNIKSCKTGEVCITDGYNLPARYVIHTVGPRYNIKYQTAAESALHYCYRRTLECAREKKIRTIAFCPINSVRRGFPPDQGGHIALRTVRRFLERFSQHMERIVFVVNSIDVSIYEILLPLYFPRTMQDEDCGCYLLPNDLGDELGEPLIPDRQIRIIDNPQHKYEALEERERVSCNLDSDKTLGPSCREK</sequence>
<dbReference type="InterPro" id="IPR035793">
    <property type="entry name" value="Macro_GDAP2"/>
</dbReference>
<dbReference type="Gene3D" id="3.40.220.10">
    <property type="entry name" value="Leucine Aminopeptidase, subunit E, domain 1"/>
    <property type="match status" value="1"/>
</dbReference>
<organism evidence="2 3">
    <name type="scientific">Penaeus vannamei</name>
    <name type="common">Whiteleg shrimp</name>
    <name type="synonym">Litopenaeus vannamei</name>
    <dbReference type="NCBI Taxonomy" id="6689"/>
    <lineage>
        <taxon>Eukaryota</taxon>
        <taxon>Metazoa</taxon>
        <taxon>Ecdysozoa</taxon>
        <taxon>Arthropoda</taxon>
        <taxon>Crustacea</taxon>
        <taxon>Multicrustacea</taxon>
        <taxon>Malacostraca</taxon>
        <taxon>Eumalacostraca</taxon>
        <taxon>Eucarida</taxon>
        <taxon>Decapoda</taxon>
        <taxon>Dendrobranchiata</taxon>
        <taxon>Penaeoidea</taxon>
        <taxon>Penaeidae</taxon>
        <taxon>Penaeus</taxon>
    </lineage>
</organism>
<feature type="domain" description="Macro" evidence="1">
    <location>
        <begin position="40"/>
        <end position="221"/>
    </location>
</feature>